<dbReference type="EC" id="3.1.1.17" evidence="7"/>
<comment type="cofactor">
    <cofactor evidence="3">
        <name>Mn(2+)</name>
        <dbReference type="ChEBI" id="CHEBI:29035"/>
    </cofactor>
</comment>
<dbReference type="InterPro" id="IPR013658">
    <property type="entry name" value="SGL"/>
</dbReference>
<evidence type="ECO:0000256" key="12">
    <source>
        <dbReference type="ARBA" id="ARBA00022837"/>
    </source>
</evidence>
<dbReference type="Gene3D" id="2.120.10.30">
    <property type="entry name" value="TolB, C-terminal domain"/>
    <property type="match status" value="1"/>
</dbReference>
<name>A0A6A4X476_AMPAM</name>
<dbReference type="Proteomes" id="UP000440578">
    <property type="component" value="Unassembled WGS sequence"/>
</dbReference>
<keyword evidence="15" id="KW-0862">Zinc</keyword>
<evidence type="ECO:0000256" key="2">
    <source>
        <dbReference type="ARBA" id="ARBA00001913"/>
    </source>
</evidence>
<keyword evidence="18" id="KW-1185">Reference proteome</keyword>
<evidence type="ECO:0000256" key="15">
    <source>
        <dbReference type="PIRSR" id="PIRSR605511-2"/>
    </source>
</evidence>
<feature type="binding site" evidence="15">
    <location>
        <position position="222"/>
    </location>
    <ligand>
        <name>a divalent metal cation</name>
        <dbReference type="ChEBI" id="CHEBI:60240"/>
    </ligand>
</feature>
<evidence type="ECO:0000256" key="13">
    <source>
        <dbReference type="ARBA" id="ARBA00032464"/>
    </source>
</evidence>
<feature type="domain" description="SMP-30/Gluconolactonase/LRE-like region" evidence="16">
    <location>
        <begin position="10"/>
        <end position="282"/>
    </location>
</feature>
<keyword evidence="9" id="KW-0963">Cytoplasm</keyword>
<dbReference type="InterPro" id="IPR005511">
    <property type="entry name" value="SMP-30"/>
</dbReference>
<dbReference type="InterPro" id="IPR011042">
    <property type="entry name" value="6-blade_b-propeller_TolB-like"/>
</dbReference>
<comment type="subcellular location">
    <subcellularLocation>
        <location evidence="5">Cytoplasm</location>
    </subcellularLocation>
</comment>
<keyword evidence="12" id="KW-0106">Calcium</keyword>
<comment type="similarity">
    <text evidence="6">Belongs to the SMP-30/CGR1 family.</text>
</comment>
<evidence type="ECO:0000256" key="8">
    <source>
        <dbReference type="ARBA" id="ARBA00016808"/>
    </source>
</evidence>
<dbReference type="GO" id="GO:0004341">
    <property type="term" value="F:gluconolactonase activity"/>
    <property type="evidence" value="ECO:0007669"/>
    <property type="project" value="UniProtKB-EC"/>
</dbReference>
<dbReference type="InterPro" id="IPR008367">
    <property type="entry name" value="Regucalcin"/>
</dbReference>
<gene>
    <name evidence="17" type="primary">Rgn_1</name>
    <name evidence="17" type="ORF">FJT64_019677</name>
</gene>
<protein>
    <recommendedName>
        <fullName evidence="8">Regucalcin</fullName>
        <ecNumber evidence="7">3.1.1.17</ecNumber>
    </recommendedName>
    <alternativeName>
        <fullName evidence="13">Gluconolactonase</fullName>
    </alternativeName>
</protein>
<comment type="catalytic activity">
    <reaction evidence="1">
        <text>D-glucono-1,5-lactone + H2O = D-gluconate + H(+)</text>
        <dbReference type="Rhea" id="RHEA:10440"/>
        <dbReference type="ChEBI" id="CHEBI:15377"/>
        <dbReference type="ChEBI" id="CHEBI:15378"/>
        <dbReference type="ChEBI" id="CHEBI:16217"/>
        <dbReference type="ChEBI" id="CHEBI:18391"/>
        <dbReference type="EC" id="3.1.1.17"/>
    </reaction>
</comment>
<evidence type="ECO:0000256" key="4">
    <source>
        <dbReference type="ARBA" id="ARBA00001946"/>
    </source>
</evidence>
<dbReference type="GO" id="GO:0019853">
    <property type="term" value="P:L-ascorbic acid biosynthetic process"/>
    <property type="evidence" value="ECO:0007669"/>
    <property type="project" value="TreeGrafter"/>
</dbReference>
<dbReference type="OrthoDB" id="423498at2759"/>
<evidence type="ECO:0000259" key="16">
    <source>
        <dbReference type="Pfam" id="PF08450"/>
    </source>
</evidence>
<comment type="cofactor">
    <cofactor evidence="4">
        <name>Mg(2+)</name>
        <dbReference type="ChEBI" id="CHEBI:18420"/>
    </cofactor>
</comment>
<dbReference type="PANTHER" id="PTHR10907">
    <property type="entry name" value="REGUCALCIN"/>
    <property type="match status" value="1"/>
</dbReference>
<feature type="binding site" evidence="15">
    <location>
        <position position="137"/>
    </location>
    <ligand>
        <name>substrate</name>
    </ligand>
</feature>
<evidence type="ECO:0000256" key="1">
    <source>
        <dbReference type="ARBA" id="ARBA00001589"/>
    </source>
</evidence>
<evidence type="ECO:0000256" key="11">
    <source>
        <dbReference type="ARBA" id="ARBA00022801"/>
    </source>
</evidence>
<comment type="cofactor">
    <cofactor evidence="2">
        <name>Ca(2+)</name>
        <dbReference type="ChEBI" id="CHEBI:29108"/>
    </cofactor>
</comment>
<evidence type="ECO:0000256" key="9">
    <source>
        <dbReference type="ARBA" id="ARBA00022490"/>
    </source>
</evidence>
<organism evidence="17 18">
    <name type="scientific">Amphibalanus amphitrite</name>
    <name type="common">Striped barnacle</name>
    <name type="synonym">Balanus amphitrite</name>
    <dbReference type="NCBI Taxonomy" id="1232801"/>
    <lineage>
        <taxon>Eukaryota</taxon>
        <taxon>Metazoa</taxon>
        <taxon>Ecdysozoa</taxon>
        <taxon>Arthropoda</taxon>
        <taxon>Crustacea</taxon>
        <taxon>Multicrustacea</taxon>
        <taxon>Cirripedia</taxon>
        <taxon>Thoracica</taxon>
        <taxon>Thoracicalcarea</taxon>
        <taxon>Balanomorpha</taxon>
        <taxon>Balanoidea</taxon>
        <taxon>Balanidae</taxon>
        <taxon>Amphibalaninae</taxon>
        <taxon>Amphibalanus</taxon>
    </lineage>
</organism>
<comment type="cofactor">
    <cofactor evidence="15">
        <name>Zn(2+)</name>
        <dbReference type="ChEBI" id="CHEBI:29105"/>
    </cofactor>
    <text evidence="15">Binds 1 divalent metal cation per subunit.</text>
</comment>
<dbReference type="GO" id="GO:0005737">
    <property type="term" value="C:cytoplasm"/>
    <property type="evidence" value="ECO:0007669"/>
    <property type="project" value="UniProtKB-SubCell"/>
</dbReference>
<keyword evidence="10 15" id="KW-0479">Metal-binding</keyword>
<proteinExistence type="inferred from homology"/>
<feature type="binding site" evidence="15">
    <location>
        <position position="12"/>
    </location>
    <ligand>
        <name>a divalent metal cation</name>
        <dbReference type="ChEBI" id="CHEBI:60240"/>
    </ligand>
</feature>
<evidence type="ECO:0000256" key="14">
    <source>
        <dbReference type="PIRSR" id="PIRSR605511-1"/>
    </source>
</evidence>
<evidence type="ECO:0000256" key="5">
    <source>
        <dbReference type="ARBA" id="ARBA00004496"/>
    </source>
</evidence>
<evidence type="ECO:0000256" key="10">
    <source>
        <dbReference type="ARBA" id="ARBA00022723"/>
    </source>
</evidence>
<dbReference type="PANTHER" id="PTHR10907:SF66">
    <property type="entry name" value="MIP34848P1-RELATED"/>
    <property type="match status" value="1"/>
</dbReference>
<dbReference type="Pfam" id="PF08450">
    <property type="entry name" value="SGL"/>
    <property type="match status" value="1"/>
</dbReference>
<feature type="binding site" evidence="15">
    <location>
        <position position="117"/>
    </location>
    <ligand>
        <name>substrate</name>
    </ligand>
</feature>
<dbReference type="GO" id="GO:0030234">
    <property type="term" value="F:enzyme regulator activity"/>
    <property type="evidence" value="ECO:0007669"/>
    <property type="project" value="InterPro"/>
</dbReference>
<evidence type="ECO:0000256" key="7">
    <source>
        <dbReference type="ARBA" id="ARBA00013227"/>
    </source>
</evidence>
<feature type="active site" description="Proton donor/acceptor" evidence="14">
    <location>
        <position position="222"/>
    </location>
</feature>
<feature type="binding site" evidence="15">
    <location>
        <position position="119"/>
    </location>
    <ligand>
        <name>substrate</name>
    </ligand>
</feature>
<dbReference type="GO" id="GO:0005509">
    <property type="term" value="F:calcium ion binding"/>
    <property type="evidence" value="ECO:0007669"/>
    <property type="project" value="InterPro"/>
</dbReference>
<dbReference type="SUPFAM" id="SSF63829">
    <property type="entry name" value="Calcium-dependent phosphotriesterase"/>
    <property type="match status" value="1"/>
</dbReference>
<evidence type="ECO:0000256" key="6">
    <source>
        <dbReference type="ARBA" id="ARBA00008853"/>
    </source>
</evidence>
<evidence type="ECO:0000313" key="18">
    <source>
        <dbReference type="Proteomes" id="UP000440578"/>
    </source>
</evidence>
<dbReference type="PRINTS" id="PR01791">
    <property type="entry name" value="REGUCALCIN"/>
</dbReference>
<reference evidence="17 18" key="1">
    <citation type="submission" date="2019-07" db="EMBL/GenBank/DDBJ databases">
        <title>Draft genome assembly of a fouling barnacle, Amphibalanus amphitrite (Darwin, 1854): The first reference genome for Thecostraca.</title>
        <authorList>
            <person name="Kim W."/>
        </authorList>
    </citation>
    <scope>NUCLEOTIDE SEQUENCE [LARGE SCALE GENOMIC DNA]</scope>
    <source>
        <strain evidence="17">SNU_AA5</strain>
        <tissue evidence="17">Soma without cirri and trophi</tissue>
    </source>
</reference>
<dbReference type="EMBL" id="VIIS01000429">
    <property type="protein sequence ID" value="KAF0309142.1"/>
    <property type="molecule type" value="Genomic_DNA"/>
</dbReference>
<dbReference type="PRINTS" id="PR01790">
    <property type="entry name" value="SMP30FAMILY"/>
</dbReference>
<comment type="caution">
    <text evidence="17">The sequence shown here is derived from an EMBL/GenBank/DDBJ whole genome shotgun (WGS) entry which is preliminary data.</text>
</comment>
<feature type="binding site" evidence="15">
    <location>
        <position position="170"/>
    </location>
    <ligand>
        <name>a divalent metal cation</name>
        <dbReference type="ChEBI" id="CHEBI:60240"/>
    </ligand>
</feature>
<accession>A0A6A4X476</accession>
<keyword evidence="11" id="KW-0378">Hydrolase</keyword>
<evidence type="ECO:0000256" key="3">
    <source>
        <dbReference type="ARBA" id="ARBA00001936"/>
    </source>
</evidence>
<dbReference type="AlphaFoldDB" id="A0A6A4X476"/>
<evidence type="ECO:0000313" key="17">
    <source>
        <dbReference type="EMBL" id="KAF0309142.1"/>
    </source>
</evidence>
<sequence length="327" mass="35289">MVISAGHGVCGEGPHWDARSQALYSISVSTGADKSPDVLRWDERRRAETGLVITPDPTPAHALSEFTTFVIPVRGRADTFVVSRGDRVATLHWDGASPQHELHCFAKVDEHVPHPMRLNDGKCDPLGRLWTGTMSEESSPGEPRVGAGSLYSVSGDGGVTARQDGISISNGLGWSADMRHFFYNDSYTRKVEVFDHDPVSGALSGRRTVLDTAAARLPGLPDGLTVDARGRLWVALFGGARVICVDPAQGRVAETLHLPTYNITSCTFGGAGLDALYVTSASFGLQPWQRKIQPDAGAIFRVTGLGVSGTENRDWDANWEAVRARRL</sequence>